<dbReference type="Proteomes" id="UP000283868">
    <property type="component" value="Unassembled WGS sequence"/>
</dbReference>
<keyword evidence="3" id="KW-1185">Reference proteome</keyword>
<organism evidence="2 3">
    <name type="scientific">Prevotella intermedia</name>
    <dbReference type="NCBI Taxonomy" id="28131"/>
    <lineage>
        <taxon>Bacteria</taxon>
        <taxon>Pseudomonadati</taxon>
        <taxon>Bacteroidota</taxon>
        <taxon>Bacteroidia</taxon>
        <taxon>Bacteroidales</taxon>
        <taxon>Prevotellaceae</taxon>
        <taxon>Prevotella</taxon>
    </lineage>
</organism>
<feature type="compositionally biased region" description="Basic and acidic residues" evidence="1">
    <location>
        <begin position="202"/>
        <end position="212"/>
    </location>
</feature>
<comment type="caution">
    <text evidence="2">The sequence shown here is derived from an EMBL/GenBank/DDBJ whole genome shotgun (WGS) entry which is preliminary data.</text>
</comment>
<protein>
    <submittedName>
        <fullName evidence="2">Uncharacterized protein</fullName>
    </submittedName>
</protein>
<accession>A0A3R7VVT9</accession>
<reference evidence="2 3" key="1">
    <citation type="submission" date="2018-08" db="EMBL/GenBank/DDBJ databases">
        <title>Comparative analysis of Prevotella intermedia strains.</title>
        <authorList>
            <person name="Moon J.-H."/>
            <person name="Lee J.-H."/>
        </authorList>
    </citation>
    <scope>NUCLEOTIDE SEQUENCE [LARGE SCALE GENOMIC DNA]</scope>
    <source>
        <strain evidence="2 3">ATCC 15033</strain>
    </source>
</reference>
<dbReference type="EMBL" id="QXEN01000011">
    <property type="protein sequence ID" value="RRF87115.1"/>
    <property type="molecule type" value="Genomic_DNA"/>
</dbReference>
<evidence type="ECO:0000256" key="1">
    <source>
        <dbReference type="SAM" id="MobiDB-lite"/>
    </source>
</evidence>
<proteinExistence type="predicted"/>
<name>A0A3R7VVT9_PREIN</name>
<dbReference type="AlphaFoldDB" id="A0A3R7VVT9"/>
<feature type="region of interest" description="Disordered" evidence="1">
    <location>
        <begin position="191"/>
        <end position="212"/>
    </location>
</feature>
<evidence type="ECO:0000313" key="2">
    <source>
        <dbReference type="EMBL" id="RRF87115.1"/>
    </source>
</evidence>
<evidence type="ECO:0000313" key="3">
    <source>
        <dbReference type="Proteomes" id="UP000283868"/>
    </source>
</evidence>
<sequence>MIRNNISFLRNHSLFLFTDEEMNPRQDASRDDVLKFFTPLANNIVAKILEAGDCYLQYAEGHAIARRENTFCTSNMHGLIIEHLSQLEGVRIAQISKRNSILEIGSYKVWIKKLDDNGMPWVNITKSSTKRIYQKAEGDDTLPMLILGYQLDEIERVSHIYILYLEGDQHLWAPIDIGDIAASNQILMTKNPSSDEPMVTVKPEKQRGKEAV</sequence>
<dbReference type="RefSeq" id="WP_124139923.1">
    <property type="nucleotide sequence ID" value="NZ_QXEM01000011.1"/>
</dbReference>
<gene>
    <name evidence="2" type="ORF">D2S45_07835</name>
</gene>